<dbReference type="InterPro" id="IPR013432">
    <property type="entry name" value="Doc_partner"/>
</dbReference>
<comment type="caution">
    <text evidence="2">The sequence shown here is derived from an EMBL/GenBank/DDBJ whole genome shotgun (WGS) entry which is preliminary data.</text>
</comment>
<reference evidence="2 3" key="1">
    <citation type="submission" date="2018-05" db="EMBL/GenBank/DDBJ databases">
        <title>Genomic Encyclopedia of Type Strains, Phase IV (KMG-IV): sequencing the most valuable type-strain genomes for metagenomic binning, comparative biology and taxonomic classification.</title>
        <authorList>
            <person name="Goeker M."/>
        </authorList>
    </citation>
    <scope>NUCLEOTIDE SEQUENCE [LARGE SCALE GENOMIC DNA]</scope>
    <source>
        <strain evidence="2 3">DSM 16097</strain>
    </source>
</reference>
<gene>
    <name evidence="2" type="ORF">C7455_11556</name>
</gene>
<sequence>MIETRIRKVGNSAVMTLTAEMLAILDAKEGDTLYVVRGDDGSLRIMANDPALAAALAAGEAVMDENRDLLQALA</sequence>
<feature type="domain" description="SpoVT-AbrB" evidence="1">
    <location>
        <begin position="6"/>
        <end position="46"/>
    </location>
</feature>
<accession>A0A316G5Q0</accession>
<dbReference type="RefSeq" id="WP_109670942.1">
    <property type="nucleotide sequence ID" value="NZ_QGGW01000015.1"/>
</dbReference>
<evidence type="ECO:0000259" key="1">
    <source>
        <dbReference type="Pfam" id="PF04014"/>
    </source>
</evidence>
<dbReference type="OrthoDB" id="5459182at2"/>
<dbReference type="InterPro" id="IPR037914">
    <property type="entry name" value="SpoVT-AbrB_sf"/>
</dbReference>
<dbReference type="GO" id="GO:0003677">
    <property type="term" value="F:DNA binding"/>
    <property type="evidence" value="ECO:0007669"/>
    <property type="project" value="InterPro"/>
</dbReference>
<dbReference type="NCBIfam" id="TIGR02609">
    <property type="entry name" value="doc_partner"/>
    <property type="match status" value="1"/>
</dbReference>
<keyword evidence="3" id="KW-1185">Reference proteome</keyword>
<organism evidence="2 3">
    <name type="scientific">Roseicyclus mahoneyensis</name>
    <dbReference type="NCBI Taxonomy" id="164332"/>
    <lineage>
        <taxon>Bacteria</taxon>
        <taxon>Pseudomonadati</taxon>
        <taxon>Pseudomonadota</taxon>
        <taxon>Alphaproteobacteria</taxon>
        <taxon>Rhodobacterales</taxon>
        <taxon>Roseobacteraceae</taxon>
        <taxon>Roseicyclus</taxon>
    </lineage>
</organism>
<evidence type="ECO:0000313" key="3">
    <source>
        <dbReference type="Proteomes" id="UP000245708"/>
    </source>
</evidence>
<dbReference type="SUPFAM" id="SSF89447">
    <property type="entry name" value="AbrB/MazE/MraZ-like"/>
    <property type="match status" value="1"/>
</dbReference>
<evidence type="ECO:0000313" key="2">
    <source>
        <dbReference type="EMBL" id="PWK55922.1"/>
    </source>
</evidence>
<dbReference type="Gene3D" id="2.10.260.10">
    <property type="match status" value="1"/>
</dbReference>
<dbReference type="Proteomes" id="UP000245708">
    <property type="component" value="Unassembled WGS sequence"/>
</dbReference>
<name>A0A316G5Q0_9RHOB</name>
<dbReference type="AlphaFoldDB" id="A0A316G5Q0"/>
<dbReference type="Pfam" id="PF04014">
    <property type="entry name" value="MazE_antitoxin"/>
    <property type="match status" value="1"/>
</dbReference>
<proteinExistence type="predicted"/>
<protein>
    <submittedName>
        <fullName evidence="2">Putative addiction module antidote</fullName>
    </submittedName>
</protein>
<dbReference type="EMBL" id="QGGW01000015">
    <property type="protein sequence ID" value="PWK55922.1"/>
    <property type="molecule type" value="Genomic_DNA"/>
</dbReference>
<dbReference type="InterPro" id="IPR007159">
    <property type="entry name" value="SpoVT-AbrB_dom"/>
</dbReference>